<protein>
    <submittedName>
        <fullName evidence="1">Phage minor tail protein L</fullName>
    </submittedName>
</protein>
<sequence length="243" mass="25966">MNPRLSQMSGTFQAALSAVEQGALVDLWEIDLRSLGGERYFYCNQTNEKGRAVVWQGVAYEPYPITADGFETSSQGAGNRPNLTVSNILGFVTAAAEQYGQLVGAVVVRRQTYAQFLDAVNFKAGNPTADPAQEVVTKYVVERLAALTAETATLELAAPSESDGAVIPARMMLANTCPWQYRGGKDGLQEGCPYRGRPVADRFDMPTGDPSKDACSGTLTGCRARFGATASLPFGGFPSCDKV</sequence>
<gene>
    <name evidence="1" type="ORF">EGK74_01860</name>
</gene>
<accession>A0A3N4N351</accession>
<dbReference type="Pfam" id="PF05100">
    <property type="entry name" value="Phage_tail_L"/>
    <property type="match status" value="1"/>
</dbReference>
<evidence type="ECO:0000313" key="1">
    <source>
        <dbReference type="EMBL" id="RPD90521.1"/>
    </source>
</evidence>
<dbReference type="Proteomes" id="UP000272412">
    <property type="component" value="Unassembled WGS sequence"/>
</dbReference>
<name>A0A3N4N351_9NEIS</name>
<keyword evidence="2" id="KW-1185">Reference proteome</keyword>
<dbReference type="RefSeq" id="WP_123811782.1">
    <property type="nucleotide sequence ID" value="NZ_RPFL01000002.1"/>
</dbReference>
<evidence type="ECO:0000313" key="2">
    <source>
        <dbReference type="Proteomes" id="UP000272412"/>
    </source>
</evidence>
<dbReference type="GO" id="GO:0030430">
    <property type="term" value="C:host cell cytoplasm"/>
    <property type="evidence" value="ECO:0007669"/>
    <property type="project" value="InterPro"/>
</dbReference>
<feature type="non-terminal residue" evidence="1">
    <location>
        <position position="243"/>
    </location>
</feature>
<dbReference type="InterPro" id="IPR006487">
    <property type="entry name" value="Phage_lambda_L"/>
</dbReference>
<proteinExistence type="predicted"/>
<dbReference type="GO" id="GO:0046718">
    <property type="term" value="P:symbiont entry into host cell"/>
    <property type="evidence" value="ECO:0007669"/>
    <property type="project" value="InterPro"/>
</dbReference>
<dbReference type="NCBIfam" id="TIGR01600">
    <property type="entry name" value="phage_tail_L"/>
    <property type="match status" value="1"/>
</dbReference>
<dbReference type="GO" id="GO:0051536">
    <property type="term" value="F:iron-sulfur cluster binding"/>
    <property type="evidence" value="ECO:0007669"/>
    <property type="project" value="InterPro"/>
</dbReference>
<dbReference type="EMBL" id="RPFL01000002">
    <property type="protein sequence ID" value="RPD90521.1"/>
    <property type="molecule type" value="Genomic_DNA"/>
</dbReference>
<organism evidence="1 2">
    <name type="scientific">Neisseria weixii</name>
    <dbReference type="NCBI Taxonomy" id="1853276"/>
    <lineage>
        <taxon>Bacteria</taxon>
        <taxon>Pseudomonadati</taxon>
        <taxon>Pseudomonadota</taxon>
        <taxon>Betaproteobacteria</taxon>
        <taxon>Neisseriales</taxon>
        <taxon>Neisseriaceae</taxon>
        <taxon>Neisseria</taxon>
    </lineage>
</organism>
<comment type="caution">
    <text evidence="1">The sequence shown here is derived from an EMBL/GenBank/DDBJ whole genome shotgun (WGS) entry which is preliminary data.</text>
</comment>
<reference evidence="1 2" key="1">
    <citation type="submission" date="2018-11" db="EMBL/GenBank/DDBJ databases">
        <title>Neisseria weixii sp. nov. isolated from the rectal contents of plateau pika (Ochotona cruzoniae).</title>
        <authorList>
            <person name="Zhang G."/>
        </authorList>
    </citation>
    <scope>NUCLEOTIDE SEQUENCE [LARGE SCALE GENOMIC DNA]</scope>
    <source>
        <strain evidence="1 2">10009</strain>
    </source>
</reference>
<dbReference type="AlphaFoldDB" id="A0A3N4N351"/>